<sequence>MDYSLLKYPRKSHRKIINIPKESKELAELFGIIFGDGGINNSWQLVISLNSNADLEYSYYVRKLLRKLFKIKVAIRKRPNQNTLVVVCSSSNLVDFLVSKG</sequence>
<dbReference type="SUPFAM" id="SSF55608">
    <property type="entry name" value="Homing endonucleases"/>
    <property type="match status" value="1"/>
</dbReference>
<accession>A0A2M7TAV0</accession>
<evidence type="ECO:0008006" key="3">
    <source>
        <dbReference type="Google" id="ProtNLM"/>
    </source>
</evidence>
<reference evidence="2" key="1">
    <citation type="submission" date="2017-09" db="EMBL/GenBank/DDBJ databases">
        <title>Depth-based differentiation of microbial function through sediment-hosted aquifers and enrichment of novel symbionts in the deep terrestrial subsurface.</title>
        <authorList>
            <person name="Probst A.J."/>
            <person name="Ladd B."/>
            <person name="Jarett J.K."/>
            <person name="Geller-Mcgrath D.E."/>
            <person name="Sieber C.M.K."/>
            <person name="Emerson J.B."/>
            <person name="Anantharaman K."/>
            <person name="Thomas B.C."/>
            <person name="Malmstrom R."/>
            <person name="Stieglmeier M."/>
            <person name="Klingl A."/>
            <person name="Woyke T."/>
            <person name="Ryan C.M."/>
            <person name="Banfield J.F."/>
        </authorList>
    </citation>
    <scope>NUCLEOTIDE SEQUENCE [LARGE SCALE GENOMIC DNA]</scope>
</reference>
<organism evidence="1 2">
    <name type="scientific">candidate division WWE3 bacterium CG_4_10_14_0_2_um_filter_42_8</name>
    <dbReference type="NCBI Taxonomy" id="1975074"/>
    <lineage>
        <taxon>Bacteria</taxon>
        <taxon>Katanobacteria</taxon>
    </lineage>
</organism>
<dbReference type="AlphaFoldDB" id="A0A2M7TAV0"/>
<protein>
    <recommendedName>
        <fullName evidence="3">DOD-type homing endonuclease domain-containing protein</fullName>
    </recommendedName>
</protein>
<comment type="caution">
    <text evidence="1">The sequence shown here is derived from an EMBL/GenBank/DDBJ whole genome shotgun (WGS) entry which is preliminary data.</text>
</comment>
<evidence type="ECO:0000313" key="1">
    <source>
        <dbReference type="EMBL" id="PIZ42135.1"/>
    </source>
</evidence>
<dbReference type="EMBL" id="PFNJ01000083">
    <property type="protein sequence ID" value="PIZ42135.1"/>
    <property type="molecule type" value="Genomic_DNA"/>
</dbReference>
<dbReference type="InterPro" id="IPR027434">
    <property type="entry name" value="Homing_endonucl"/>
</dbReference>
<dbReference type="Proteomes" id="UP000230970">
    <property type="component" value="Unassembled WGS sequence"/>
</dbReference>
<dbReference type="Gene3D" id="3.10.28.10">
    <property type="entry name" value="Homing endonucleases"/>
    <property type="match status" value="1"/>
</dbReference>
<gene>
    <name evidence="1" type="ORF">COY34_03405</name>
</gene>
<proteinExistence type="predicted"/>
<name>A0A2M7TAV0_UNCKA</name>
<evidence type="ECO:0000313" key="2">
    <source>
        <dbReference type="Proteomes" id="UP000230970"/>
    </source>
</evidence>
<feature type="non-terminal residue" evidence="1">
    <location>
        <position position="101"/>
    </location>
</feature>